<accession>A0A6A6JZL2</accession>
<feature type="domain" description="Cytosol aminopeptidase" evidence="5">
    <location>
        <begin position="47"/>
        <end position="54"/>
    </location>
</feature>
<evidence type="ECO:0000313" key="7">
    <source>
        <dbReference type="Proteomes" id="UP000467840"/>
    </source>
</evidence>
<dbReference type="PROSITE" id="PS00631">
    <property type="entry name" value="CYTOSOL_AP"/>
    <property type="match status" value="1"/>
</dbReference>
<reference evidence="6 7" key="1">
    <citation type="journal article" date="2020" name="Mol. Plant">
        <title>The Chromosome-Based Rubber Tree Genome Provides New Insights into Spurge Genome Evolution and Rubber Biosynthesis.</title>
        <authorList>
            <person name="Liu J."/>
            <person name="Shi C."/>
            <person name="Shi C.C."/>
            <person name="Li W."/>
            <person name="Zhang Q.J."/>
            <person name="Zhang Y."/>
            <person name="Li K."/>
            <person name="Lu H.F."/>
            <person name="Shi C."/>
            <person name="Zhu S.T."/>
            <person name="Xiao Z.Y."/>
            <person name="Nan H."/>
            <person name="Yue Y."/>
            <person name="Zhu X.G."/>
            <person name="Wu Y."/>
            <person name="Hong X.N."/>
            <person name="Fan G.Y."/>
            <person name="Tong Y."/>
            <person name="Zhang D."/>
            <person name="Mao C.L."/>
            <person name="Liu Y.L."/>
            <person name="Hao S.J."/>
            <person name="Liu W.Q."/>
            <person name="Lv M.Q."/>
            <person name="Zhang H.B."/>
            <person name="Liu Y."/>
            <person name="Hu-Tang G.R."/>
            <person name="Wang J.P."/>
            <person name="Wang J.H."/>
            <person name="Sun Y.H."/>
            <person name="Ni S.B."/>
            <person name="Chen W.B."/>
            <person name="Zhang X.C."/>
            <person name="Jiao Y.N."/>
            <person name="Eichler E.E."/>
            <person name="Li G.H."/>
            <person name="Liu X."/>
            <person name="Gao L.Z."/>
        </authorList>
    </citation>
    <scope>NUCLEOTIDE SEQUENCE [LARGE SCALE GENOMIC DNA]</scope>
    <source>
        <strain evidence="7">cv. GT1</strain>
        <tissue evidence="6">Leaf</tissue>
    </source>
</reference>
<dbReference type="InterPro" id="IPR002376">
    <property type="entry name" value="Formyl_transf_N"/>
</dbReference>
<keyword evidence="3" id="KW-0645">Protease</keyword>
<name>A0A6A6JZL2_HEVBR</name>
<dbReference type="SUPFAM" id="SSF53187">
    <property type="entry name" value="Zn-dependent exopeptidases"/>
    <property type="match status" value="1"/>
</dbReference>
<comment type="caution">
    <text evidence="6">The sequence shown here is derived from an EMBL/GenBank/DDBJ whole genome shotgun (WGS) entry which is preliminary data.</text>
</comment>
<dbReference type="Pfam" id="PF00883">
    <property type="entry name" value="Peptidase_M17"/>
    <property type="match status" value="2"/>
</dbReference>
<dbReference type="Gene3D" id="3.40.630.10">
    <property type="entry name" value="Zn peptidases"/>
    <property type="match status" value="2"/>
</dbReference>
<dbReference type="Gene3D" id="3.40.50.170">
    <property type="entry name" value="Formyl transferase, N-terminal domain"/>
    <property type="match status" value="2"/>
</dbReference>
<dbReference type="InterPro" id="IPR036477">
    <property type="entry name" value="Formyl_transf_N_sf"/>
</dbReference>
<dbReference type="Pfam" id="PF00551">
    <property type="entry name" value="Formyl_trans_N"/>
    <property type="match status" value="1"/>
</dbReference>
<keyword evidence="7" id="KW-1185">Reference proteome</keyword>
<sequence>MRTLAARKAKVNAVGVVGLVENAVGGNAQRPGDIVTSMSGQTIEVLNTDAEGRLVLADALWYTQKVFSPKFIVDLATLTGAITVALGRTSMQDSFPTMIPWLSSLQKLRFVNEVPWAHLDIAGVAWDDDGSAVCAKGATGFGVMLLNRGSNMAVLARACLDDGFPAVVECVISNNPKAAGLSIANNYGLRSFVVERKPLDVERIDQVLTDHKVDLVCLAAFKGMRAQEQALRAGVKVTGCTVHYVYPELDAGPIIMQAAVPVLSNDSVESLANRILAAEHVCYPEAVRLISLGKIRLGSDDVVEANDGSKLFLFPASIS</sequence>
<dbReference type="GO" id="GO:0006508">
    <property type="term" value="P:proteolysis"/>
    <property type="evidence" value="ECO:0007669"/>
    <property type="project" value="UniProtKB-KW"/>
</dbReference>
<comment type="similarity">
    <text evidence="1">Belongs to the peptidase M17 family.</text>
</comment>
<evidence type="ECO:0000256" key="1">
    <source>
        <dbReference type="ARBA" id="ARBA00009528"/>
    </source>
</evidence>
<dbReference type="InterPro" id="IPR000819">
    <property type="entry name" value="Peptidase_M17_C"/>
</dbReference>
<dbReference type="SUPFAM" id="SSF53328">
    <property type="entry name" value="Formyltransferase"/>
    <property type="match status" value="1"/>
</dbReference>
<dbReference type="PANTHER" id="PTHR11963:SF23">
    <property type="entry name" value="CYTOSOL AMINOPEPTIDASE"/>
    <property type="match status" value="1"/>
</dbReference>
<keyword evidence="4" id="KW-0378">Hydrolase</keyword>
<dbReference type="PRINTS" id="PR00481">
    <property type="entry name" value="LAMNOPPTDASE"/>
</dbReference>
<dbReference type="AlphaFoldDB" id="A0A6A6JZL2"/>
<dbReference type="GO" id="GO:0005737">
    <property type="term" value="C:cytoplasm"/>
    <property type="evidence" value="ECO:0007669"/>
    <property type="project" value="InterPro"/>
</dbReference>
<keyword evidence="2" id="KW-0031">Aminopeptidase</keyword>
<evidence type="ECO:0000256" key="2">
    <source>
        <dbReference type="ARBA" id="ARBA00022438"/>
    </source>
</evidence>
<proteinExistence type="inferred from homology"/>
<dbReference type="InterPro" id="IPR011356">
    <property type="entry name" value="Leucine_aapep/pepB"/>
</dbReference>
<gene>
    <name evidence="6" type="ORF">GH714_042854</name>
</gene>
<organism evidence="6 7">
    <name type="scientific">Hevea brasiliensis</name>
    <name type="common">Para rubber tree</name>
    <name type="synonym">Siphonia brasiliensis</name>
    <dbReference type="NCBI Taxonomy" id="3981"/>
    <lineage>
        <taxon>Eukaryota</taxon>
        <taxon>Viridiplantae</taxon>
        <taxon>Streptophyta</taxon>
        <taxon>Embryophyta</taxon>
        <taxon>Tracheophyta</taxon>
        <taxon>Spermatophyta</taxon>
        <taxon>Magnoliopsida</taxon>
        <taxon>eudicotyledons</taxon>
        <taxon>Gunneridae</taxon>
        <taxon>Pentapetalae</taxon>
        <taxon>rosids</taxon>
        <taxon>fabids</taxon>
        <taxon>Malpighiales</taxon>
        <taxon>Euphorbiaceae</taxon>
        <taxon>Crotonoideae</taxon>
        <taxon>Micrandreae</taxon>
        <taxon>Hevea</taxon>
    </lineage>
</organism>
<dbReference type="GO" id="GO:0070006">
    <property type="term" value="F:metalloaminopeptidase activity"/>
    <property type="evidence" value="ECO:0007669"/>
    <property type="project" value="InterPro"/>
</dbReference>
<dbReference type="GO" id="GO:0030145">
    <property type="term" value="F:manganese ion binding"/>
    <property type="evidence" value="ECO:0007669"/>
    <property type="project" value="InterPro"/>
</dbReference>
<dbReference type="Proteomes" id="UP000467840">
    <property type="component" value="Unassembled WGS sequence"/>
</dbReference>
<evidence type="ECO:0000259" key="5">
    <source>
        <dbReference type="PROSITE" id="PS00631"/>
    </source>
</evidence>
<dbReference type="PANTHER" id="PTHR11963">
    <property type="entry name" value="LEUCINE AMINOPEPTIDASE-RELATED"/>
    <property type="match status" value="1"/>
</dbReference>
<evidence type="ECO:0000313" key="6">
    <source>
        <dbReference type="EMBL" id="KAF2282030.1"/>
    </source>
</evidence>
<evidence type="ECO:0000256" key="3">
    <source>
        <dbReference type="ARBA" id="ARBA00022670"/>
    </source>
</evidence>
<evidence type="ECO:0000256" key="4">
    <source>
        <dbReference type="ARBA" id="ARBA00022801"/>
    </source>
</evidence>
<protein>
    <recommendedName>
        <fullName evidence="5">Cytosol aminopeptidase domain-containing protein</fullName>
    </recommendedName>
</protein>
<dbReference type="EMBL" id="JAAGAX010000511">
    <property type="protein sequence ID" value="KAF2282030.1"/>
    <property type="molecule type" value="Genomic_DNA"/>
</dbReference>